<dbReference type="AlphaFoldDB" id="A0A0F6VYV1"/>
<dbReference type="PROSITE" id="PS50234">
    <property type="entry name" value="VWFA"/>
    <property type="match status" value="1"/>
</dbReference>
<dbReference type="KEGG" id="samy:DB32_000292"/>
<dbReference type="InterPro" id="IPR036465">
    <property type="entry name" value="vWFA_dom_sf"/>
</dbReference>
<dbReference type="RefSeq" id="WP_053230613.1">
    <property type="nucleotide sequence ID" value="NZ_CP011125.1"/>
</dbReference>
<feature type="signal peptide" evidence="1">
    <location>
        <begin position="1"/>
        <end position="33"/>
    </location>
</feature>
<dbReference type="OrthoDB" id="9784383at2"/>
<dbReference type="SMART" id="SM00327">
    <property type="entry name" value="VWA"/>
    <property type="match status" value="1"/>
</dbReference>
<feature type="domain" description="VWFA" evidence="2">
    <location>
        <begin position="126"/>
        <end position="312"/>
    </location>
</feature>
<dbReference type="InterPro" id="IPR002035">
    <property type="entry name" value="VWF_A"/>
</dbReference>
<dbReference type="Proteomes" id="UP000034883">
    <property type="component" value="Chromosome"/>
</dbReference>
<name>A0A0F6VYV1_9BACT</name>
<proteinExistence type="predicted"/>
<evidence type="ECO:0000256" key="1">
    <source>
        <dbReference type="SAM" id="SignalP"/>
    </source>
</evidence>
<keyword evidence="4" id="KW-1185">Reference proteome</keyword>
<protein>
    <submittedName>
        <fullName evidence="3">von Willebrand factor type A domain protein</fullName>
    </submittedName>
</protein>
<organism evidence="3 4">
    <name type="scientific">Sandaracinus amylolyticus</name>
    <dbReference type="NCBI Taxonomy" id="927083"/>
    <lineage>
        <taxon>Bacteria</taxon>
        <taxon>Pseudomonadati</taxon>
        <taxon>Myxococcota</taxon>
        <taxon>Polyangia</taxon>
        <taxon>Polyangiales</taxon>
        <taxon>Sandaracinaceae</taxon>
        <taxon>Sandaracinus</taxon>
    </lineage>
</organism>
<feature type="chain" id="PRO_5002511580" evidence="1">
    <location>
        <begin position="34"/>
        <end position="492"/>
    </location>
</feature>
<dbReference type="Pfam" id="PF00092">
    <property type="entry name" value="VWA"/>
    <property type="match status" value="1"/>
</dbReference>
<evidence type="ECO:0000259" key="2">
    <source>
        <dbReference type="PROSITE" id="PS50234"/>
    </source>
</evidence>
<dbReference type="STRING" id="927083.DB32_000292"/>
<reference evidence="3 4" key="1">
    <citation type="submission" date="2015-03" db="EMBL/GenBank/DDBJ databases">
        <title>Genome assembly of Sandaracinus amylolyticus DSM 53668.</title>
        <authorList>
            <person name="Sharma G."/>
            <person name="Subramanian S."/>
        </authorList>
    </citation>
    <scope>NUCLEOTIDE SEQUENCE [LARGE SCALE GENOMIC DNA]</scope>
    <source>
        <strain evidence="3 4">DSM 53668</strain>
    </source>
</reference>
<evidence type="ECO:0000313" key="4">
    <source>
        <dbReference type="Proteomes" id="UP000034883"/>
    </source>
</evidence>
<dbReference type="SUPFAM" id="SSF53300">
    <property type="entry name" value="vWA-like"/>
    <property type="match status" value="1"/>
</dbReference>
<gene>
    <name evidence="3" type="ORF">DB32_000292</name>
</gene>
<sequence>MLVFASPERRRRALARLVALSIPLAGCSMSAGAPGSFGATPGGAQDMGLARELIAAGRVPPPEAFVVEGMFSEHDLPVAGDACTHTLCVRATGAIAPDLEGEQAGWIQLGLSSTIDPETFQRAPITAIATVDVSGSMRWDDGEDAPGEVARTFLHELVDRLDERDAFAMVTYGSDVSTPVSTAPASDRPGLHAAIDRLHEAGSTNMEAGLERAFALARDARRASPERPVRVFLFTDVQPNVGATSPGAFQSMTEAAAAEGIGLTVLGVGTGIGQEVMLAMSHLRGGNAFTMFRAADVATLLEDSWPWMASPIAVDLSLAIKTDPAMTIARGIGFPGAPIAADEVELEVATVFLSRRRGALLVEARGVEGASLAGASARVALSYQEPSGELVDEAFDVALPARAEGETEAHVQDVTRRTVALALLVDGMQAAARAYPSDRAGAIELVRAAHARIEAAASVTGDEALATEVALAADLLALMEAGAPQGSLYGAY</sequence>
<dbReference type="EMBL" id="CP011125">
    <property type="protein sequence ID" value="AKF03143.1"/>
    <property type="molecule type" value="Genomic_DNA"/>
</dbReference>
<dbReference type="Gene3D" id="3.40.50.410">
    <property type="entry name" value="von Willebrand factor, type A domain"/>
    <property type="match status" value="1"/>
</dbReference>
<evidence type="ECO:0000313" key="3">
    <source>
        <dbReference type="EMBL" id="AKF03143.1"/>
    </source>
</evidence>
<accession>A0A0F6VYV1</accession>
<keyword evidence="1" id="KW-0732">Signal</keyword>